<evidence type="ECO:0000313" key="2">
    <source>
        <dbReference type="EMBL" id="KAK3193205.1"/>
    </source>
</evidence>
<evidence type="ECO:0000259" key="1">
    <source>
        <dbReference type="Pfam" id="PF13966"/>
    </source>
</evidence>
<comment type="caution">
    <text evidence="2">The sequence shown here is derived from an EMBL/GenBank/DDBJ whole genome shotgun (WGS) entry which is preliminary data.</text>
</comment>
<evidence type="ECO:0000313" key="3">
    <source>
        <dbReference type="Proteomes" id="UP001281410"/>
    </source>
</evidence>
<dbReference type="AlphaFoldDB" id="A0AAD9ZTX1"/>
<keyword evidence="3" id="KW-1185">Reference proteome</keyword>
<sequence length="241" mass="27872">MHVHQHKDTSASWAIGVRWWCTCRPAQQHPRNLCSRCARVHFIGNSFSTSLWFDNWHPDCPLPSKWSSHVVYDSSLPIHATVSSIVHDDSLSWPTAMSIDLFEIRSRMPSYNPNSNKDDIVRWLPSSNSTYSASSALASFRTPHLIVPWLKLVWFPQNIPRMSFILLVAISGRLSTRDRVYKYDRMAVTTCVLCNSHLESHAHLFFECLFSRVIWTQLMNMCGSPWNGLCWNAFIYWASTH</sequence>
<organism evidence="2 3">
    <name type="scientific">Dipteronia sinensis</name>
    <dbReference type="NCBI Taxonomy" id="43782"/>
    <lineage>
        <taxon>Eukaryota</taxon>
        <taxon>Viridiplantae</taxon>
        <taxon>Streptophyta</taxon>
        <taxon>Embryophyta</taxon>
        <taxon>Tracheophyta</taxon>
        <taxon>Spermatophyta</taxon>
        <taxon>Magnoliopsida</taxon>
        <taxon>eudicotyledons</taxon>
        <taxon>Gunneridae</taxon>
        <taxon>Pentapetalae</taxon>
        <taxon>rosids</taxon>
        <taxon>malvids</taxon>
        <taxon>Sapindales</taxon>
        <taxon>Sapindaceae</taxon>
        <taxon>Hippocastanoideae</taxon>
        <taxon>Acereae</taxon>
        <taxon>Dipteronia</taxon>
    </lineage>
</organism>
<dbReference type="Proteomes" id="UP001281410">
    <property type="component" value="Unassembled WGS sequence"/>
</dbReference>
<accession>A0AAD9ZTX1</accession>
<protein>
    <recommendedName>
        <fullName evidence="1">Reverse transcriptase zinc-binding domain-containing protein</fullName>
    </recommendedName>
</protein>
<proteinExistence type="predicted"/>
<name>A0AAD9ZTX1_9ROSI</name>
<dbReference type="Pfam" id="PF13966">
    <property type="entry name" value="zf-RVT"/>
    <property type="match status" value="1"/>
</dbReference>
<feature type="domain" description="Reverse transcriptase zinc-binding" evidence="1">
    <location>
        <begin position="131"/>
        <end position="215"/>
    </location>
</feature>
<dbReference type="EMBL" id="JANJYJ010000008">
    <property type="protein sequence ID" value="KAK3193205.1"/>
    <property type="molecule type" value="Genomic_DNA"/>
</dbReference>
<reference evidence="2" key="1">
    <citation type="journal article" date="2023" name="Plant J.">
        <title>Genome sequences and population genomics provide insights into the demographic history, inbreeding, and mutation load of two 'living fossil' tree species of Dipteronia.</title>
        <authorList>
            <person name="Feng Y."/>
            <person name="Comes H.P."/>
            <person name="Chen J."/>
            <person name="Zhu S."/>
            <person name="Lu R."/>
            <person name="Zhang X."/>
            <person name="Li P."/>
            <person name="Qiu J."/>
            <person name="Olsen K.M."/>
            <person name="Qiu Y."/>
        </authorList>
    </citation>
    <scope>NUCLEOTIDE SEQUENCE</scope>
    <source>
        <strain evidence="2">NBL</strain>
    </source>
</reference>
<gene>
    <name evidence="2" type="ORF">Dsin_024515</name>
</gene>
<dbReference type="InterPro" id="IPR026960">
    <property type="entry name" value="RVT-Znf"/>
</dbReference>